<name>A0A822XNH6_NELNU</name>
<organism evidence="1 2">
    <name type="scientific">Nelumbo nucifera</name>
    <name type="common">Sacred lotus</name>
    <dbReference type="NCBI Taxonomy" id="4432"/>
    <lineage>
        <taxon>Eukaryota</taxon>
        <taxon>Viridiplantae</taxon>
        <taxon>Streptophyta</taxon>
        <taxon>Embryophyta</taxon>
        <taxon>Tracheophyta</taxon>
        <taxon>Spermatophyta</taxon>
        <taxon>Magnoliopsida</taxon>
        <taxon>Proteales</taxon>
        <taxon>Nelumbonaceae</taxon>
        <taxon>Nelumbo</taxon>
    </lineage>
</organism>
<sequence length="98" mass="10930">MQTSMEVVSSESPRGCWKISLSHGSHWYGATMNSPWLQTFSRLKVETDSPSGRVRKHETTTMTPPLLVACGHLFSRRTPFSIESSDLACSARVDESEL</sequence>
<evidence type="ECO:0000313" key="1">
    <source>
        <dbReference type="EMBL" id="DAD21592.1"/>
    </source>
</evidence>
<reference evidence="1 2" key="1">
    <citation type="journal article" date="2020" name="Mol. Biol. Evol.">
        <title>Distinct Expression and Methylation Patterns for Genes with Different Fates following a Single Whole-Genome Duplication in Flowering Plants.</title>
        <authorList>
            <person name="Shi T."/>
            <person name="Rahmani R.S."/>
            <person name="Gugger P.F."/>
            <person name="Wang M."/>
            <person name="Li H."/>
            <person name="Zhang Y."/>
            <person name="Li Z."/>
            <person name="Wang Q."/>
            <person name="Van de Peer Y."/>
            <person name="Marchal K."/>
            <person name="Chen J."/>
        </authorList>
    </citation>
    <scope>NUCLEOTIDE SEQUENCE [LARGE SCALE GENOMIC DNA]</scope>
    <source>
        <tissue evidence="1">Leaf</tissue>
    </source>
</reference>
<proteinExistence type="predicted"/>
<accession>A0A822XNH6</accession>
<gene>
    <name evidence="1" type="ORF">HUJ06_023055</name>
</gene>
<protein>
    <submittedName>
        <fullName evidence="1">Uncharacterized protein</fullName>
    </submittedName>
</protein>
<keyword evidence="2" id="KW-1185">Reference proteome</keyword>
<dbReference type="Proteomes" id="UP000607653">
    <property type="component" value="Unassembled WGS sequence"/>
</dbReference>
<evidence type="ECO:0000313" key="2">
    <source>
        <dbReference type="Proteomes" id="UP000607653"/>
    </source>
</evidence>
<comment type="caution">
    <text evidence="1">The sequence shown here is derived from an EMBL/GenBank/DDBJ whole genome shotgun (WGS) entry which is preliminary data.</text>
</comment>
<dbReference type="AlphaFoldDB" id="A0A822XNH6"/>
<dbReference type="EMBL" id="DUZY01000001">
    <property type="protein sequence ID" value="DAD21592.1"/>
    <property type="molecule type" value="Genomic_DNA"/>
</dbReference>